<comment type="caution">
    <text evidence="2">The sequence shown here is derived from an EMBL/GenBank/DDBJ whole genome shotgun (WGS) entry which is preliminary data.</text>
</comment>
<dbReference type="PANTHER" id="PTHR15665">
    <property type="entry name" value="ASTEROID PROTEIN"/>
    <property type="match status" value="1"/>
</dbReference>
<name>A0AAV9SFU5_9TELE</name>
<proteinExistence type="predicted"/>
<feature type="region of interest" description="Disordered" evidence="1">
    <location>
        <begin position="204"/>
        <end position="231"/>
    </location>
</feature>
<evidence type="ECO:0000313" key="2">
    <source>
        <dbReference type="EMBL" id="KAK5619637.1"/>
    </source>
</evidence>
<keyword evidence="3" id="KW-1185">Reference proteome</keyword>
<evidence type="ECO:0000313" key="3">
    <source>
        <dbReference type="Proteomes" id="UP001311232"/>
    </source>
</evidence>
<accession>A0AAV9SFU5</accession>
<evidence type="ECO:0000256" key="1">
    <source>
        <dbReference type="SAM" id="MobiDB-lite"/>
    </source>
</evidence>
<protein>
    <submittedName>
        <fullName evidence="2">Uncharacterized protein</fullName>
    </submittedName>
</protein>
<dbReference type="InterPro" id="IPR026832">
    <property type="entry name" value="Asteroid"/>
</dbReference>
<sequence>MRKCSVGSRVLVSDSWISKKAQSGLMDLVPVQAPEDLRRNVLYEALRCSSSDAESIPDRLKLPLCVTRFWFQYRQQNHPGRLNMSCLQALVLGFVYGEADADPEFKARMDGLEPGSSCLEPDVAHAFSQWQNCMRQSLHLNQLLSFPLPEPRCSWLYCGPLLHKLQNALLRHISTFKELKDLLAERWRVLLETLLKSAGLGPWDGAGPSAGVGPSGDDEGWQSQTRKKRRN</sequence>
<dbReference type="EMBL" id="JAHHUM010000495">
    <property type="protein sequence ID" value="KAK5619637.1"/>
    <property type="molecule type" value="Genomic_DNA"/>
</dbReference>
<organism evidence="2 3">
    <name type="scientific">Crenichthys baileyi</name>
    <name type="common">White River springfish</name>
    <dbReference type="NCBI Taxonomy" id="28760"/>
    <lineage>
        <taxon>Eukaryota</taxon>
        <taxon>Metazoa</taxon>
        <taxon>Chordata</taxon>
        <taxon>Craniata</taxon>
        <taxon>Vertebrata</taxon>
        <taxon>Euteleostomi</taxon>
        <taxon>Actinopterygii</taxon>
        <taxon>Neopterygii</taxon>
        <taxon>Teleostei</taxon>
        <taxon>Neoteleostei</taxon>
        <taxon>Acanthomorphata</taxon>
        <taxon>Ovalentaria</taxon>
        <taxon>Atherinomorphae</taxon>
        <taxon>Cyprinodontiformes</taxon>
        <taxon>Goodeidae</taxon>
        <taxon>Crenichthys</taxon>
    </lineage>
</organism>
<dbReference type="PANTHER" id="PTHR15665:SF1">
    <property type="entry name" value="PROTEIN ASTEROID HOMOLOG 1"/>
    <property type="match status" value="1"/>
</dbReference>
<feature type="compositionally biased region" description="Gly residues" evidence="1">
    <location>
        <begin position="204"/>
        <end position="214"/>
    </location>
</feature>
<gene>
    <name evidence="2" type="ORF">CRENBAI_010718</name>
</gene>
<dbReference type="Proteomes" id="UP001311232">
    <property type="component" value="Unassembled WGS sequence"/>
</dbReference>
<reference evidence="2 3" key="1">
    <citation type="submission" date="2021-06" db="EMBL/GenBank/DDBJ databases">
        <authorList>
            <person name="Palmer J.M."/>
        </authorList>
    </citation>
    <scope>NUCLEOTIDE SEQUENCE [LARGE SCALE GENOMIC DNA]</scope>
    <source>
        <strain evidence="2 3">MEX-2019</strain>
        <tissue evidence="2">Muscle</tissue>
    </source>
</reference>
<dbReference type="AlphaFoldDB" id="A0AAV9SFU5"/>